<dbReference type="EMBL" id="JBHTKH010000005">
    <property type="protein sequence ID" value="MFD1054572.1"/>
    <property type="molecule type" value="Genomic_DNA"/>
</dbReference>
<dbReference type="InterPro" id="IPR051604">
    <property type="entry name" value="Ergot_Alk_Oxidoreductase"/>
</dbReference>
<evidence type="ECO:0000259" key="1">
    <source>
        <dbReference type="Pfam" id="PF05368"/>
    </source>
</evidence>
<name>A0ABW3MV41_9MICO</name>
<dbReference type="InterPro" id="IPR008030">
    <property type="entry name" value="NmrA-like"/>
</dbReference>
<dbReference type="RefSeq" id="WP_386052478.1">
    <property type="nucleotide sequence ID" value="NZ_JBHTKH010000005.1"/>
</dbReference>
<comment type="caution">
    <text evidence="2">The sequence shown here is derived from an EMBL/GenBank/DDBJ whole genome shotgun (WGS) entry which is preliminary data.</text>
</comment>
<protein>
    <submittedName>
        <fullName evidence="2">NmrA family NAD(P)-binding protein</fullName>
    </submittedName>
</protein>
<organism evidence="2 3">
    <name type="scientific">Terrabacter terrigena</name>
    <dbReference type="NCBI Taxonomy" id="574718"/>
    <lineage>
        <taxon>Bacteria</taxon>
        <taxon>Bacillati</taxon>
        <taxon>Actinomycetota</taxon>
        <taxon>Actinomycetes</taxon>
        <taxon>Micrococcales</taxon>
        <taxon>Intrasporangiaceae</taxon>
        <taxon>Terrabacter</taxon>
    </lineage>
</organism>
<evidence type="ECO:0000313" key="2">
    <source>
        <dbReference type="EMBL" id="MFD1054572.1"/>
    </source>
</evidence>
<proteinExistence type="predicted"/>
<dbReference type="Gene3D" id="3.40.50.720">
    <property type="entry name" value="NAD(P)-binding Rossmann-like Domain"/>
    <property type="match status" value="1"/>
</dbReference>
<keyword evidence="3" id="KW-1185">Reference proteome</keyword>
<dbReference type="PANTHER" id="PTHR43162">
    <property type="match status" value="1"/>
</dbReference>
<accession>A0ABW3MV41</accession>
<gene>
    <name evidence="2" type="ORF">ACFQ2V_09675</name>
</gene>
<dbReference type="PANTHER" id="PTHR43162:SF1">
    <property type="entry name" value="PRESTALK A DIFFERENTIATION PROTEIN A"/>
    <property type="match status" value="1"/>
</dbReference>
<evidence type="ECO:0000313" key="3">
    <source>
        <dbReference type="Proteomes" id="UP001597046"/>
    </source>
</evidence>
<dbReference type="Gene3D" id="3.90.25.10">
    <property type="entry name" value="UDP-galactose 4-epimerase, domain 1"/>
    <property type="match status" value="1"/>
</dbReference>
<dbReference type="Proteomes" id="UP001597046">
    <property type="component" value="Unassembled WGS sequence"/>
</dbReference>
<dbReference type="InterPro" id="IPR036291">
    <property type="entry name" value="NAD(P)-bd_dom_sf"/>
</dbReference>
<sequence length="279" mass="29292">MIVLVIGATGKTGRAVTRALASHGIAVRAAVRSADRQNTAYAAGAQSISVVDLESGAGLAEGVDGVDGVYHVAPNVHPDEAAIADRVATAAASAGVRRFVFHSVLHPDDASMPHHLRKAEAERQVRAALPGATVLRPAAYHQNLVDAARSGRLAVPYSLDSPFTNVDLDDVAEVAALVLTRHGHEGVTYELAGPEALSVRDQAVVATDVLGHRVTAEHVSLESWATGPGSNLPEQARAHLLAMFTAYDRHGLVGEGDTLHRLLGREPRTWADLLRAAAP</sequence>
<reference evidence="3" key="1">
    <citation type="journal article" date="2019" name="Int. J. Syst. Evol. Microbiol.">
        <title>The Global Catalogue of Microorganisms (GCM) 10K type strain sequencing project: providing services to taxonomists for standard genome sequencing and annotation.</title>
        <authorList>
            <consortium name="The Broad Institute Genomics Platform"/>
            <consortium name="The Broad Institute Genome Sequencing Center for Infectious Disease"/>
            <person name="Wu L."/>
            <person name="Ma J."/>
        </authorList>
    </citation>
    <scope>NUCLEOTIDE SEQUENCE [LARGE SCALE GENOMIC DNA]</scope>
    <source>
        <strain evidence="3">CCUG 57508</strain>
    </source>
</reference>
<dbReference type="SUPFAM" id="SSF51735">
    <property type="entry name" value="NAD(P)-binding Rossmann-fold domains"/>
    <property type="match status" value="1"/>
</dbReference>
<feature type="domain" description="NmrA-like" evidence="1">
    <location>
        <begin position="3"/>
        <end position="254"/>
    </location>
</feature>
<dbReference type="Pfam" id="PF05368">
    <property type="entry name" value="NmrA"/>
    <property type="match status" value="1"/>
</dbReference>